<reference evidence="2" key="1">
    <citation type="submission" date="2016-02" db="EMBL/GenBank/DDBJ databases">
        <authorList>
            <person name="Sanders J.G."/>
            <person name="Lin J.Y."/>
            <person name="Wertz J.T."/>
            <person name="Russell J.A."/>
            <person name="Moreau C.S."/>
            <person name="Powell S."/>
        </authorList>
    </citation>
    <scope>NUCLEOTIDE SEQUENCE [LARGE SCALE GENOMIC DNA]</scope>
    <source>
        <strain evidence="2">CAG34</strain>
    </source>
</reference>
<evidence type="ECO:0000313" key="1">
    <source>
        <dbReference type="EMBL" id="KXU35138.1"/>
    </source>
</evidence>
<comment type="caution">
    <text evidence="1">The sequence shown here is derived from an EMBL/GenBank/DDBJ whole genome shotgun (WGS) entry which is preliminary data.</text>
</comment>
<organism evidence="1 2">
    <name type="scientific">Cephaloticoccus primus</name>
    <dbReference type="NCBI Taxonomy" id="1548207"/>
    <lineage>
        <taxon>Bacteria</taxon>
        <taxon>Pseudomonadati</taxon>
        <taxon>Verrucomicrobiota</taxon>
        <taxon>Opitutia</taxon>
        <taxon>Opitutales</taxon>
        <taxon>Opitutaceae</taxon>
        <taxon>Cephaloticoccus</taxon>
    </lineage>
</organism>
<gene>
    <name evidence="1" type="ORF">AXK11_07235</name>
</gene>
<accession>A0A139SKQ2</accession>
<protein>
    <recommendedName>
        <fullName evidence="3">RNA-binding protein</fullName>
    </recommendedName>
</protein>
<dbReference type="STRING" id="1548207.AXK11_07235"/>
<sequence length="128" mass="14385">MPSEPQPFSRVAESLIAEFRGVPRHEPRRQVKRPTKPLAELVEQILQKYKIGRESPEQHIRDHWAELVGSANASYSHPVEIGPSGRLLVLASHAVVRSELFHHRARIVEKIRALPGCSAVKHLNIKAG</sequence>
<dbReference type="OrthoDB" id="194958at2"/>
<evidence type="ECO:0008006" key="3">
    <source>
        <dbReference type="Google" id="ProtNLM"/>
    </source>
</evidence>
<evidence type="ECO:0000313" key="2">
    <source>
        <dbReference type="Proteomes" id="UP000070058"/>
    </source>
</evidence>
<name>A0A139SKQ2_9BACT</name>
<dbReference type="EMBL" id="LSZQ01000052">
    <property type="protein sequence ID" value="KXU35138.1"/>
    <property type="molecule type" value="Genomic_DNA"/>
</dbReference>
<keyword evidence="2" id="KW-1185">Reference proteome</keyword>
<dbReference type="InterPro" id="IPR007922">
    <property type="entry name" value="DciA-like"/>
</dbReference>
<dbReference type="Proteomes" id="UP000070058">
    <property type="component" value="Unassembled WGS sequence"/>
</dbReference>
<proteinExistence type="predicted"/>
<dbReference type="AlphaFoldDB" id="A0A139SKQ2"/>
<dbReference type="Pfam" id="PF05258">
    <property type="entry name" value="DciA"/>
    <property type="match status" value="1"/>
</dbReference>
<dbReference type="RefSeq" id="WP_068630709.1">
    <property type="nucleotide sequence ID" value="NZ_LSZQ01000052.1"/>
</dbReference>